<dbReference type="PANTHER" id="PTHR12001">
    <property type="entry name" value="GERANYLGERANYL PYROPHOSPHATE SYNTHASE"/>
    <property type="match status" value="1"/>
</dbReference>
<dbReference type="PROSITE" id="PS00444">
    <property type="entry name" value="POLYPRENYL_SYNTHASE_2"/>
    <property type="match status" value="1"/>
</dbReference>
<accession>A0A1G9QY05</accession>
<evidence type="ECO:0000256" key="6">
    <source>
        <dbReference type="RuleBase" id="RU004466"/>
    </source>
</evidence>
<organism evidence="7 8">
    <name type="scientific">Kriegella aquimaris</name>
    <dbReference type="NCBI Taxonomy" id="192904"/>
    <lineage>
        <taxon>Bacteria</taxon>
        <taxon>Pseudomonadati</taxon>
        <taxon>Bacteroidota</taxon>
        <taxon>Flavobacteriia</taxon>
        <taxon>Flavobacteriales</taxon>
        <taxon>Flavobacteriaceae</taxon>
        <taxon>Kriegella</taxon>
    </lineage>
</organism>
<evidence type="ECO:0000256" key="4">
    <source>
        <dbReference type="ARBA" id="ARBA00022723"/>
    </source>
</evidence>
<dbReference type="GO" id="GO:0046872">
    <property type="term" value="F:metal ion binding"/>
    <property type="evidence" value="ECO:0007669"/>
    <property type="project" value="UniProtKB-KW"/>
</dbReference>
<evidence type="ECO:0000313" key="7">
    <source>
        <dbReference type="EMBL" id="SDM15751.1"/>
    </source>
</evidence>
<sequence length="346" mass="39436">MFYIRCGLFVKLDVFLTKIIISMHSIEQYRTAFISYLESRTKTKEPKNLYEPITYILGLGGKRLRPVLTLMAAEIFDKNYRNALDAALAIEIFHNFSLVHDDIMDAAPLRRGKSTVHEKWDVNTAILSGDAMLITAYQLFENYEVNIFHDLARLFGKTALQVCEGQQYDVDFETREDVTVPEYLKMIEYKTAVLVGAALKMGGIVAGASEAHQNHIYQFGRNLGIAFQLQDDYLDAFGDPKTFGKQVGGDIIANKKTFLYLTARDLASVEQKRAMEHLFSIYPKDATDKVNTVKEIFEQSSAVEKTKEAIQKYTHEAFDVLDKLEISAEKRALLENFGKQLMHREV</sequence>
<dbReference type="SFLD" id="SFLDS00005">
    <property type="entry name" value="Isoprenoid_Synthase_Type_I"/>
    <property type="match status" value="1"/>
</dbReference>
<reference evidence="7 8" key="1">
    <citation type="submission" date="2016-10" db="EMBL/GenBank/DDBJ databases">
        <authorList>
            <person name="de Groot N.N."/>
        </authorList>
    </citation>
    <scope>NUCLEOTIDE SEQUENCE [LARGE SCALE GENOMIC DNA]</scope>
    <source>
        <strain evidence="7 8">DSM 19886</strain>
    </source>
</reference>
<dbReference type="Pfam" id="PF00348">
    <property type="entry name" value="polyprenyl_synt"/>
    <property type="match status" value="1"/>
</dbReference>
<keyword evidence="8" id="KW-1185">Reference proteome</keyword>
<evidence type="ECO:0000256" key="3">
    <source>
        <dbReference type="ARBA" id="ARBA00022679"/>
    </source>
</evidence>
<evidence type="ECO:0000313" key="8">
    <source>
        <dbReference type="Proteomes" id="UP000199440"/>
    </source>
</evidence>
<keyword evidence="4" id="KW-0479">Metal-binding</keyword>
<evidence type="ECO:0000256" key="1">
    <source>
        <dbReference type="ARBA" id="ARBA00001946"/>
    </source>
</evidence>
<evidence type="ECO:0000256" key="5">
    <source>
        <dbReference type="ARBA" id="ARBA00022842"/>
    </source>
</evidence>
<dbReference type="InterPro" id="IPR033749">
    <property type="entry name" value="Polyprenyl_synt_CS"/>
</dbReference>
<dbReference type="GO" id="GO:0004659">
    <property type="term" value="F:prenyltransferase activity"/>
    <property type="evidence" value="ECO:0007669"/>
    <property type="project" value="InterPro"/>
</dbReference>
<dbReference type="InterPro" id="IPR008949">
    <property type="entry name" value="Isoprenoid_synthase_dom_sf"/>
</dbReference>
<name>A0A1G9QY05_9FLAO</name>
<dbReference type="AlphaFoldDB" id="A0A1G9QY05"/>
<dbReference type="GO" id="GO:0008299">
    <property type="term" value="P:isoprenoid biosynthetic process"/>
    <property type="evidence" value="ECO:0007669"/>
    <property type="project" value="InterPro"/>
</dbReference>
<dbReference type="CDD" id="cd00685">
    <property type="entry name" value="Trans_IPPS_HT"/>
    <property type="match status" value="1"/>
</dbReference>
<dbReference type="PROSITE" id="PS00723">
    <property type="entry name" value="POLYPRENYL_SYNTHASE_1"/>
    <property type="match status" value="1"/>
</dbReference>
<dbReference type="InterPro" id="IPR000092">
    <property type="entry name" value="Polyprenyl_synt"/>
</dbReference>
<protein>
    <submittedName>
        <fullName evidence="7">Geranylgeranyl diphosphate synthase, type II</fullName>
    </submittedName>
</protein>
<dbReference type="EMBL" id="FNGV01000005">
    <property type="protein sequence ID" value="SDM15751.1"/>
    <property type="molecule type" value="Genomic_DNA"/>
</dbReference>
<keyword evidence="3 6" id="KW-0808">Transferase</keyword>
<proteinExistence type="inferred from homology"/>
<dbReference type="Proteomes" id="UP000199440">
    <property type="component" value="Unassembled WGS sequence"/>
</dbReference>
<comment type="cofactor">
    <cofactor evidence="1">
        <name>Mg(2+)</name>
        <dbReference type="ChEBI" id="CHEBI:18420"/>
    </cofactor>
</comment>
<comment type="similarity">
    <text evidence="2 6">Belongs to the FPP/GGPP synthase family.</text>
</comment>
<dbReference type="SFLD" id="SFLDG01017">
    <property type="entry name" value="Polyprenyl_Transferase_Like"/>
    <property type="match status" value="1"/>
</dbReference>
<evidence type="ECO:0000256" key="2">
    <source>
        <dbReference type="ARBA" id="ARBA00006706"/>
    </source>
</evidence>
<gene>
    <name evidence="7" type="ORF">SAMN04488514_105259</name>
</gene>
<keyword evidence="5" id="KW-0460">Magnesium</keyword>
<dbReference type="Gene3D" id="1.10.600.10">
    <property type="entry name" value="Farnesyl Diphosphate Synthase"/>
    <property type="match status" value="1"/>
</dbReference>
<dbReference type="SUPFAM" id="SSF48576">
    <property type="entry name" value="Terpenoid synthases"/>
    <property type="match status" value="1"/>
</dbReference>
<dbReference type="STRING" id="192904.SAMN04488514_105259"/>
<dbReference type="PANTHER" id="PTHR12001:SF85">
    <property type="entry name" value="SHORT CHAIN ISOPRENYL DIPHOSPHATE SYNTHASE"/>
    <property type="match status" value="1"/>
</dbReference>